<keyword evidence="1" id="KW-0812">Transmembrane</keyword>
<evidence type="ECO:0000313" key="2">
    <source>
        <dbReference type="EMBL" id="NKZ23448.1"/>
    </source>
</evidence>
<keyword evidence="3" id="KW-1185">Reference proteome</keyword>
<proteinExistence type="predicted"/>
<evidence type="ECO:0000313" key="3">
    <source>
        <dbReference type="Proteomes" id="UP000549765"/>
    </source>
</evidence>
<organism evidence="2 3">
    <name type="scientific">Periweissella fabalis</name>
    <dbReference type="NCBI Taxonomy" id="1070421"/>
    <lineage>
        <taxon>Bacteria</taxon>
        <taxon>Bacillati</taxon>
        <taxon>Bacillota</taxon>
        <taxon>Bacilli</taxon>
        <taxon>Lactobacillales</taxon>
        <taxon>Lactobacillaceae</taxon>
        <taxon>Periweissella</taxon>
    </lineage>
</organism>
<feature type="transmembrane region" description="Helical" evidence="1">
    <location>
        <begin position="12"/>
        <end position="33"/>
    </location>
</feature>
<sequence length="76" mass="8738">MFNMPKHSRRALIIAIIFTILTLGTYLIGGRSFDAWFKITNTAHESSVTTGSSFLLLFALITIVAWINFIIKYRKW</sequence>
<dbReference type="EMBL" id="JAAXPN010000001">
    <property type="protein sequence ID" value="NKZ23448.1"/>
    <property type="molecule type" value="Genomic_DNA"/>
</dbReference>
<dbReference type="AlphaFoldDB" id="A0A7X6S2D9"/>
<dbReference type="RefSeq" id="WP_168721243.1">
    <property type="nucleotide sequence ID" value="NZ_JAAXPN010000001.1"/>
</dbReference>
<comment type="caution">
    <text evidence="2">The sequence shown here is derived from an EMBL/GenBank/DDBJ whole genome shotgun (WGS) entry which is preliminary data.</text>
</comment>
<feature type="transmembrane region" description="Helical" evidence="1">
    <location>
        <begin position="53"/>
        <end position="71"/>
    </location>
</feature>
<keyword evidence="1" id="KW-1133">Transmembrane helix</keyword>
<reference evidence="2 3" key="1">
    <citation type="submission" date="2020-04" db="EMBL/GenBank/DDBJ databases">
        <title>MicrobeNet Type strains.</title>
        <authorList>
            <person name="Nicholson A.C."/>
        </authorList>
    </citation>
    <scope>NUCLEOTIDE SEQUENCE [LARGE SCALE GENOMIC DNA]</scope>
    <source>
        <strain evidence="2 3">CCUG 61472</strain>
    </source>
</reference>
<name>A0A7X6S2D9_9LACO</name>
<evidence type="ECO:0000256" key="1">
    <source>
        <dbReference type="SAM" id="Phobius"/>
    </source>
</evidence>
<gene>
    <name evidence="2" type="ORF">HF964_01310</name>
</gene>
<protein>
    <submittedName>
        <fullName evidence="2">Uncharacterized protein</fullName>
    </submittedName>
</protein>
<keyword evidence="1" id="KW-0472">Membrane</keyword>
<dbReference type="Proteomes" id="UP000549765">
    <property type="component" value="Unassembled WGS sequence"/>
</dbReference>
<accession>A0A7X6S2D9</accession>